<dbReference type="InterPro" id="IPR052942">
    <property type="entry name" value="LPS_cholinephosphotransferase"/>
</dbReference>
<name>A0A7T4IU31_STROR</name>
<gene>
    <name evidence="2" type="ORF">I6H78_03790</name>
</gene>
<dbReference type="InterPro" id="IPR007074">
    <property type="entry name" value="LicD/FKTN/FKRP_NTP_transf"/>
</dbReference>
<dbReference type="RefSeq" id="WP_198460127.1">
    <property type="nucleotide sequence ID" value="NZ_CP066059.1"/>
</dbReference>
<dbReference type="Proteomes" id="UP000595948">
    <property type="component" value="Chromosome"/>
</dbReference>
<dbReference type="Pfam" id="PF04991">
    <property type="entry name" value="LicD"/>
    <property type="match status" value="1"/>
</dbReference>
<feature type="domain" description="LicD/FKTN/FKRP nucleotidyltransferase" evidence="1">
    <location>
        <begin position="45"/>
        <end position="275"/>
    </location>
</feature>
<dbReference type="AlphaFoldDB" id="A0A7T4IU31"/>
<protein>
    <submittedName>
        <fullName evidence="2">LicD family protein</fullName>
    </submittedName>
</protein>
<evidence type="ECO:0000313" key="2">
    <source>
        <dbReference type="EMBL" id="QQC36133.1"/>
    </source>
</evidence>
<organism evidence="2 3">
    <name type="scientific">Streptococcus oralis</name>
    <dbReference type="NCBI Taxonomy" id="1303"/>
    <lineage>
        <taxon>Bacteria</taxon>
        <taxon>Bacillati</taxon>
        <taxon>Bacillota</taxon>
        <taxon>Bacilli</taxon>
        <taxon>Lactobacillales</taxon>
        <taxon>Streptococcaceae</taxon>
        <taxon>Streptococcus</taxon>
    </lineage>
</organism>
<proteinExistence type="predicted"/>
<evidence type="ECO:0000313" key="3">
    <source>
        <dbReference type="Proteomes" id="UP000595948"/>
    </source>
</evidence>
<dbReference type="PANTHER" id="PTHR43404:SF2">
    <property type="entry name" value="LIPOPOLYSACCHARIDE CHOLINEPHOSPHOTRANSFERASE LICD"/>
    <property type="match status" value="1"/>
</dbReference>
<dbReference type="EMBL" id="CP066059">
    <property type="protein sequence ID" value="QQC36133.1"/>
    <property type="molecule type" value="Genomic_DNA"/>
</dbReference>
<dbReference type="PANTHER" id="PTHR43404">
    <property type="entry name" value="LIPOPOLYSACCHARIDE CHOLINEPHOSPHOTRANSFERASE LICD"/>
    <property type="match status" value="1"/>
</dbReference>
<reference evidence="2 3" key="1">
    <citation type="submission" date="2020-12" db="EMBL/GenBank/DDBJ databases">
        <title>FDA dAtabase for Regulatory Grade micrObial Sequences (FDA-ARGOS): Supporting development and validation of Infectious Disease Dx tests.</title>
        <authorList>
            <person name="Sproer C."/>
            <person name="Gronow S."/>
            <person name="Severitt S."/>
            <person name="Schroder I."/>
            <person name="Tallon L."/>
            <person name="Sadzewicz L."/>
            <person name="Zhao X."/>
            <person name="Boylan J."/>
            <person name="Ott S."/>
            <person name="Bowen H."/>
            <person name="Vavikolanu K."/>
            <person name="Mehta A."/>
            <person name="Aluvathingal J."/>
            <person name="Nadendla S."/>
            <person name="Lowell S."/>
            <person name="Myers T."/>
            <person name="Yan Y."/>
            <person name="Sichtig H."/>
        </authorList>
    </citation>
    <scope>NUCLEOTIDE SEQUENCE [LARGE SCALE GENOMIC DNA]</scope>
    <source>
        <strain evidence="2 3">FDAARGOS_1021</strain>
    </source>
</reference>
<dbReference type="GO" id="GO:0009100">
    <property type="term" value="P:glycoprotein metabolic process"/>
    <property type="evidence" value="ECO:0007669"/>
    <property type="project" value="UniProtKB-ARBA"/>
</dbReference>
<evidence type="ECO:0000259" key="1">
    <source>
        <dbReference type="Pfam" id="PF04991"/>
    </source>
</evidence>
<sequence length="309" mass="36999">MQKLKIDLPDGFLDEEIREGYLVTSDMKKVWAVELDLFAEFDRVCRKYDITYYADAGTMLGAVRHKGFIPWDDDIDVKLSRENYEKLCQIAPKEFTGNYFWQTEYTDPGSLRGHAQLRNSSTTAILEFEKGLQKFNQGIFIDIFPFDSVIDDKKLFEEQKERAESYRRHCLYLRDVIYNYKKKQYKFPKNILAPLRSTYYRWKNKNCEKPYRLFERECARYNNIQTPQISLLSFQFDPIHFQSRADYDDIVYMPFEFMQMPVPKGYDHILTDRYGDYMKPVKGGSMHGKIIFDVDRPYTDYLEKFNKSR</sequence>
<accession>A0A7T4IU31</accession>